<dbReference type="AlphaFoldDB" id="A0A1G5GJG4"/>
<evidence type="ECO:0000313" key="2">
    <source>
        <dbReference type="EMBL" id="SCY51726.1"/>
    </source>
</evidence>
<keyword evidence="3" id="KW-1185">Reference proteome</keyword>
<accession>A0A1G5GJG4</accession>
<organism evidence="2 3">
    <name type="scientific">Flavobacterium caeni</name>
    <dbReference type="NCBI Taxonomy" id="490189"/>
    <lineage>
        <taxon>Bacteria</taxon>
        <taxon>Pseudomonadati</taxon>
        <taxon>Bacteroidota</taxon>
        <taxon>Flavobacteriia</taxon>
        <taxon>Flavobacteriales</taxon>
        <taxon>Flavobacteriaceae</taxon>
        <taxon>Flavobacterium</taxon>
    </lineage>
</organism>
<reference evidence="2 3" key="1">
    <citation type="submission" date="2016-10" db="EMBL/GenBank/DDBJ databases">
        <authorList>
            <person name="de Groot N.N."/>
        </authorList>
    </citation>
    <scope>NUCLEOTIDE SEQUENCE [LARGE SCALE GENOMIC DNA]</scope>
    <source>
        <strain evidence="2 3">CGMCC 1.7031</strain>
    </source>
</reference>
<dbReference type="RefSeq" id="WP_262494178.1">
    <property type="nucleotide sequence ID" value="NZ_FMVF01000006.1"/>
</dbReference>
<sequence length="44" mass="5012">MKKQDLSYGMLTGIALFFGQRLFVVVFPQTTSVEGFDFADLTEY</sequence>
<dbReference type="STRING" id="490189.SAMN02927903_01605"/>
<gene>
    <name evidence="2" type="ORF">SAMN02927903_01605</name>
</gene>
<keyword evidence="1" id="KW-0812">Transmembrane</keyword>
<dbReference type="Proteomes" id="UP000199354">
    <property type="component" value="Unassembled WGS sequence"/>
</dbReference>
<keyword evidence="1" id="KW-1133">Transmembrane helix</keyword>
<protein>
    <submittedName>
        <fullName evidence="2">Uncharacterized protein</fullName>
    </submittedName>
</protein>
<keyword evidence="1" id="KW-0472">Membrane</keyword>
<dbReference type="EMBL" id="FMVF01000006">
    <property type="protein sequence ID" value="SCY51726.1"/>
    <property type="molecule type" value="Genomic_DNA"/>
</dbReference>
<feature type="transmembrane region" description="Helical" evidence="1">
    <location>
        <begin position="7"/>
        <end position="27"/>
    </location>
</feature>
<evidence type="ECO:0000313" key="3">
    <source>
        <dbReference type="Proteomes" id="UP000199354"/>
    </source>
</evidence>
<proteinExistence type="predicted"/>
<name>A0A1G5GJG4_9FLAO</name>
<evidence type="ECO:0000256" key="1">
    <source>
        <dbReference type="SAM" id="Phobius"/>
    </source>
</evidence>